<dbReference type="Pfam" id="PF00924">
    <property type="entry name" value="MS_channel_2nd"/>
    <property type="match status" value="1"/>
</dbReference>
<dbReference type="OrthoDB" id="9809206at2"/>
<evidence type="ECO:0000313" key="11">
    <source>
        <dbReference type="EMBL" id="PVZ11666.1"/>
    </source>
</evidence>
<dbReference type="PANTHER" id="PTHR30221:SF18">
    <property type="entry name" value="SLL0590 PROTEIN"/>
    <property type="match status" value="1"/>
</dbReference>
<gene>
    <name evidence="11" type="ORF">C7382_106130</name>
</gene>
<feature type="domain" description="Mechanosensitive ion channel MscS" evidence="9">
    <location>
        <begin position="437"/>
        <end position="502"/>
    </location>
</feature>
<dbReference type="InterPro" id="IPR011066">
    <property type="entry name" value="MscS_channel_C_sf"/>
</dbReference>
<dbReference type="GO" id="GO:0005886">
    <property type="term" value="C:plasma membrane"/>
    <property type="evidence" value="ECO:0007669"/>
    <property type="project" value="UniProtKB-SubCell"/>
</dbReference>
<dbReference type="EMBL" id="QEKY01000006">
    <property type="protein sequence ID" value="PVZ11666.1"/>
    <property type="molecule type" value="Genomic_DNA"/>
</dbReference>
<dbReference type="Pfam" id="PF21082">
    <property type="entry name" value="MS_channel_3rd"/>
    <property type="match status" value="1"/>
</dbReference>
<feature type="transmembrane region" description="Helical" evidence="7">
    <location>
        <begin position="342"/>
        <end position="363"/>
    </location>
</feature>
<keyword evidence="3" id="KW-1003">Cell membrane</keyword>
<dbReference type="GO" id="GO:0008381">
    <property type="term" value="F:mechanosensitive monoatomic ion channel activity"/>
    <property type="evidence" value="ECO:0007669"/>
    <property type="project" value="InterPro"/>
</dbReference>
<dbReference type="Proteomes" id="UP000245462">
    <property type="component" value="Unassembled WGS sequence"/>
</dbReference>
<dbReference type="Gene3D" id="1.10.287.1260">
    <property type="match status" value="1"/>
</dbReference>
<dbReference type="SUPFAM" id="SSF50182">
    <property type="entry name" value="Sm-like ribonucleoproteins"/>
    <property type="match status" value="1"/>
</dbReference>
<sequence length="634" mass="72582">MSLVRIFPLLLLAFFLSTSSYAQKEAASQQEIAAEEVAIKQDSVNRQLLADFQRRLHETDSVRRADSINREALMQQLATLKTTDNLKKEDILREIEALKQKEEQRNLKRKAEIESMRSKAVGWPVLGALQDTVMVIYTRIGSYMPRERAEAVSERIAKLYEDDFMNPDSLSVYHHDTFSDIMYGDFVVMSIREDDALWDNTSVQKLAEDYRGRIAESIRHARQENSFSRMLLRIGLMILVIVVISFMIFGIRRLFRRISTHINEKKQHWFRSFHYKDYTFINAEQAGMLLVRALNILRWLMIILLLFLVVPIIFSIFPFTRGWSEAIFDLFLTPLKKISSSFWQYLPKLATVIVICLVIRYLLRAIRYIFTEIEQGKLKINGFHADWAHPTFAILRTLIYAFGLIIIFPYLPGSESEVFKGVSVFLGILVSFGSSSAISNIVAGLVITYMRPFKIGDRIKIGDISGDVIEKTLLVTRLKTVTNEEITIPNSSILSNNTVNYSTFSHDPGLILTLPVTIGYDVPWQKVEAALIEAAQRSSRVQQTPKPFVWQKSLGDFSVEYHLCVYTHEANAQAGVYSEVYANMQDVCSAHGIEIMSPHYFAHRDGNHVTLHPEDIPAGYRPEGIKVERTTPES</sequence>
<evidence type="ECO:0000256" key="7">
    <source>
        <dbReference type="SAM" id="Phobius"/>
    </source>
</evidence>
<dbReference type="Gene3D" id="3.30.70.100">
    <property type="match status" value="1"/>
</dbReference>
<evidence type="ECO:0000256" key="2">
    <source>
        <dbReference type="ARBA" id="ARBA00008017"/>
    </source>
</evidence>
<dbReference type="PANTHER" id="PTHR30221">
    <property type="entry name" value="SMALL-CONDUCTANCE MECHANOSENSITIVE CHANNEL"/>
    <property type="match status" value="1"/>
</dbReference>
<evidence type="ECO:0000259" key="9">
    <source>
        <dbReference type="Pfam" id="PF00924"/>
    </source>
</evidence>
<comment type="subcellular location">
    <subcellularLocation>
        <location evidence="1">Cell membrane</location>
        <topology evidence="1">Multi-pass membrane protein</topology>
    </subcellularLocation>
</comment>
<keyword evidence="5 7" id="KW-1133">Transmembrane helix</keyword>
<evidence type="ECO:0000256" key="3">
    <source>
        <dbReference type="ARBA" id="ARBA00022475"/>
    </source>
</evidence>
<name>A0A2U1FHL5_9PORP</name>
<dbReference type="InterPro" id="IPR049278">
    <property type="entry name" value="MS_channel_C"/>
</dbReference>
<protein>
    <submittedName>
        <fullName evidence="11">Mechanosensitive ion channel-like protein</fullName>
    </submittedName>
</protein>
<keyword evidence="12" id="KW-1185">Reference proteome</keyword>
<keyword evidence="6 7" id="KW-0472">Membrane</keyword>
<dbReference type="AlphaFoldDB" id="A0A2U1FHL5"/>
<feature type="chain" id="PRO_5015581723" evidence="8">
    <location>
        <begin position="23"/>
        <end position="634"/>
    </location>
</feature>
<evidence type="ECO:0000256" key="5">
    <source>
        <dbReference type="ARBA" id="ARBA00022989"/>
    </source>
</evidence>
<evidence type="ECO:0000259" key="10">
    <source>
        <dbReference type="Pfam" id="PF21082"/>
    </source>
</evidence>
<dbReference type="InterPro" id="IPR023408">
    <property type="entry name" value="MscS_beta-dom_sf"/>
</dbReference>
<accession>A0A2U1FHL5</accession>
<dbReference type="InterPro" id="IPR006685">
    <property type="entry name" value="MscS_channel_2nd"/>
</dbReference>
<feature type="transmembrane region" description="Helical" evidence="7">
    <location>
        <begin position="296"/>
        <end position="317"/>
    </location>
</feature>
<proteinExistence type="inferred from homology"/>
<feature type="signal peptide" evidence="8">
    <location>
        <begin position="1"/>
        <end position="22"/>
    </location>
</feature>
<evidence type="ECO:0000256" key="6">
    <source>
        <dbReference type="ARBA" id="ARBA00023136"/>
    </source>
</evidence>
<keyword evidence="4 7" id="KW-0812">Transmembrane</keyword>
<dbReference type="InterPro" id="IPR010920">
    <property type="entry name" value="LSM_dom_sf"/>
</dbReference>
<evidence type="ECO:0000313" key="12">
    <source>
        <dbReference type="Proteomes" id="UP000245462"/>
    </source>
</evidence>
<feature type="transmembrane region" description="Helical" evidence="7">
    <location>
        <begin position="230"/>
        <end position="251"/>
    </location>
</feature>
<reference evidence="11 12" key="1">
    <citation type="submission" date="2018-04" db="EMBL/GenBank/DDBJ databases">
        <title>Genomic Encyclopedia of Type Strains, Phase IV (KMG-IV): sequencing the most valuable type-strain genomes for metagenomic binning, comparative biology and taxonomic classification.</title>
        <authorList>
            <person name="Goeker M."/>
        </authorList>
    </citation>
    <scope>NUCLEOTIDE SEQUENCE [LARGE SCALE GENOMIC DNA]</scope>
    <source>
        <strain evidence="11 12">DSM 28520</strain>
    </source>
</reference>
<dbReference type="InterPro" id="IPR045275">
    <property type="entry name" value="MscS_archaea/bacteria_type"/>
</dbReference>
<comment type="similarity">
    <text evidence="2">Belongs to the MscS (TC 1.A.23) family.</text>
</comment>
<dbReference type="GeneID" id="94550632"/>
<dbReference type="Gene3D" id="2.30.30.60">
    <property type="match status" value="1"/>
</dbReference>
<feature type="transmembrane region" description="Helical" evidence="7">
    <location>
        <begin position="393"/>
        <end position="412"/>
    </location>
</feature>
<feature type="domain" description="Mechanosensitive ion channel MscS C-terminal" evidence="10">
    <location>
        <begin position="513"/>
        <end position="595"/>
    </location>
</feature>
<dbReference type="RefSeq" id="WP_116679179.1">
    <property type="nucleotide sequence ID" value="NZ_JBGXZY010000017.1"/>
</dbReference>
<organism evidence="11 12">
    <name type="scientific">Porphyromonas loveana</name>
    <dbReference type="NCBI Taxonomy" id="1884669"/>
    <lineage>
        <taxon>Bacteria</taxon>
        <taxon>Pseudomonadati</taxon>
        <taxon>Bacteroidota</taxon>
        <taxon>Bacteroidia</taxon>
        <taxon>Bacteroidales</taxon>
        <taxon>Porphyromonadaceae</taxon>
        <taxon>Porphyromonas</taxon>
    </lineage>
</organism>
<comment type="caution">
    <text evidence="11">The sequence shown here is derived from an EMBL/GenBank/DDBJ whole genome shotgun (WGS) entry which is preliminary data.</text>
</comment>
<dbReference type="SUPFAM" id="SSF82689">
    <property type="entry name" value="Mechanosensitive channel protein MscS (YggB), C-terminal domain"/>
    <property type="match status" value="1"/>
</dbReference>
<evidence type="ECO:0000256" key="8">
    <source>
        <dbReference type="SAM" id="SignalP"/>
    </source>
</evidence>
<keyword evidence="8" id="KW-0732">Signal</keyword>
<feature type="transmembrane region" description="Helical" evidence="7">
    <location>
        <begin position="424"/>
        <end position="450"/>
    </location>
</feature>
<evidence type="ECO:0000256" key="4">
    <source>
        <dbReference type="ARBA" id="ARBA00022692"/>
    </source>
</evidence>
<evidence type="ECO:0000256" key="1">
    <source>
        <dbReference type="ARBA" id="ARBA00004651"/>
    </source>
</evidence>